<keyword evidence="11" id="KW-1208">Phospholipid metabolism</keyword>
<feature type="domain" description="DAGKc" evidence="12">
    <location>
        <begin position="13"/>
        <end position="144"/>
    </location>
</feature>
<evidence type="ECO:0000256" key="6">
    <source>
        <dbReference type="ARBA" id="ARBA00022777"/>
    </source>
</evidence>
<dbReference type="Proteomes" id="UP000326202">
    <property type="component" value="Chromosome"/>
</dbReference>
<dbReference type="InterPro" id="IPR005218">
    <property type="entry name" value="Diacylglycerol/lipid_kinase"/>
</dbReference>
<dbReference type="InterPro" id="IPR017438">
    <property type="entry name" value="ATP-NAD_kinase_N"/>
</dbReference>
<protein>
    <recommendedName>
        <fullName evidence="12">DAGKc domain-containing protein</fullName>
    </recommendedName>
</protein>
<keyword evidence="9" id="KW-0443">Lipid metabolism</keyword>
<dbReference type="RefSeq" id="WP_151175920.1">
    <property type="nucleotide sequence ID" value="NZ_CP042906.1"/>
</dbReference>
<reference evidence="13 14" key="1">
    <citation type="submission" date="2019-08" db="EMBL/GenBank/DDBJ databases">
        <title>Hyperibacter terrae gen. nov., sp. nov. and Hyperibacter viscosus sp. nov., two new members in the family Rhodospirillaceae isolated from the rhizosphere of Hypericum perforatum.</title>
        <authorList>
            <person name="Noviana Z."/>
        </authorList>
    </citation>
    <scope>NUCLEOTIDE SEQUENCE [LARGE SCALE GENOMIC DNA]</scope>
    <source>
        <strain evidence="13 14">R5913</strain>
    </source>
</reference>
<evidence type="ECO:0000256" key="5">
    <source>
        <dbReference type="ARBA" id="ARBA00022741"/>
    </source>
</evidence>
<dbReference type="GO" id="GO:0016301">
    <property type="term" value="F:kinase activity"/>
    <property type="evidence" value="ECO:0007669"/>
    <property type="project" value="UniProtKB-KW"/>
</dbReference>
<keyword evidence="8" id="KW-0460">Magnesium</keyword>
<dbReference type="NCBIfam" id="TIGR00147">
    <property type="entry name" value="YegS/Rv2252/BmrU family lipid kinase"/>
    <property type="match status" value="1"/>
</dbReference>
<dbReference type="InterPro" id="IPR045540">
    <property type="entry name" value="YegS/DAGK_C"/>
</dbReference>
<keyword evidence="14" id="KW-1185">Reference proteome</keyword>
<dbReference type="SMART" id="SM00046">
    <property type="entry name" value="DAGKc"/>
    <property type="match status" value="1"/>
</dbReference>
<name>A0A5J6MDN3_9PROT</name>
<evidence type="ECO:0000313" key="13">
    <source>
        <dbReference type="EMBL" id="QEX15472.1"/>
    </source>
</evidence>
<dbReference type="InterPro" id="IPR050187">
    <property type="entry name" value="Lipid_Phosphate_FormReg"/>
</dbReference>
<keyword evidence="3" id="KW-0808">Transferase</keyword>
<dbReference type="InterPro" id="IPR001206">
    <property type="entry name" value="Diacylglycerol_kinase_cat_dom"/>
</dbReference>
<evidence type="ECO:0000256" key="11">
    <source>
        <dbReference type="ARBA" id="ARBA00023264"/>
    </source>
</evidence>
<dbReference type="Gene3D" id="2.60.200.40">
    <property type="match status" value="1"/>
</dbReference>
<dbReference type="PANTHER" id="PTHR12358:SF106">
    <property type="entry name" value="LIPID KINASE YEGS"/>
    <property type="match status" value="1"/>
</dbReference>
<keyword evidence="2" id="KW-0444">Lipid biosynthesis</keyword>
<dbReference type="PROSITE" id="PS50146">
    <property type="entry name" value="DAGK"/>
    <property type="match status" value="1"/>
</dbReference>
<evidence type="ECO:0000256" key="3">
    <source>
        <dbReference type="ARBA" id="ARBA00022679"/>
    </source>
</evidence>
<dbReference type="OrthoDB" id="9815110at2"/>
<gene>
    <name evidence="13" type="ORF">FRZ44_07560</name>
</gene>
<dbReference type="GO" id="GO:0005524">
    <property type="term" value="F:ATP binding"/>
    <property type="evidence" value="ECO:0007669"/>
    <property type="project" value="UniProtKB-KW"/>
</dbReference>
<evidence type="ECO:0000256" key="2">
    <source>
        <dbReference type="ARBA" id="ARBA00022516"/>
    </source>
</evidence>
<dbReference type="Pfam" id="PF19279">
    <property type="entry name" value="YegS_C"/>
    <property type="match status" value="1"/>
</dbReference>
<sequence length="308" mass="32830">MTLAAPLASSVDSKDRSLLVIFNPTAGGRRRRRLDAALRALEHRGWDCELLETRARGDAEALAQSASSDSKATRLLVAGGDGTINEAVNGALKAGGRLPFGIIPLGTANVLAAELGIMDMGEAVDAAAAGVMRTIWPGVANGRNFVMMAGAGFDAHVVANVDGALKKKIGKLAYVATMIRLAFRFPFPLYRVRIDGVWHEAASVVVSKGHFYGGRFVLAPQARLDKPEFQVCLFTRGGRWNLIRYALALPLGLLPKLKDIKLVAAREVMIEGPANDPVQGDGDVIAHLPVTIRLAEKPLTVMVPPARG</sequence>
<evidence type="ECO:0000256" key="7">
    <source>
        <dbReference type="ARBA" id="ARBA00022840"/>
    </source>
</evidence>
<dbReference type="KEGG" id="htq:FRZ44_07560"/>
<accession>A0A5J6MDN3</accession>
<dbReference type="EMBL" id="CP042906">
    <property type="protein sequence ID" value="QEX15472.1"/>
    <property type="molecule type" value="Genomic_DNA"/>
</dbReference>
<evidence type="ECO:0000256" key="9">
    <source>
        <dbReference type="ARBA" id="ARBA00023098"/>
    </source>
</evidence>
<evidence type="ECO:0000256" key="10">
    <source>
        <dbReference type="ARBA" id="ARBA00023209"/>
    </source>
</evidence>
<keyword evidence="4" id="KW-0479">Metal-binding</keyword>
<keyword evidence="7" id="KW-0067">ATP-binding</keyword>
<keyword evidence="5" id="KW-0547">Nucleotide-binding</keyword>
<evidence type="ECO:0000256" key="8">
    <source>
        <dbReference type="ARBA" id="ARBA00022842"/>
    </source>
</evidence>
<keyword evidence="6" id="KW-0418">Kinase</keyword>
<dbReference type="Gene3D" id="3.40.50.10330">
    <property type="entry name" value="Probable inorganic polyphosphate/atp-NAD kinase, domain 1"/>
    <property type="match status" value="1"/>
</dbReference>
<organism evidence="13 14">
    <name type="scientific">Hypericibacter terrae</name>
    <dbReference type="NCBI Taxonomy" id="2602015"/>
    <lineage>
        <taxon>Bacteria</taxon>
        <taxon>Pseudomonadati</taxon>
        <taxon>Pseudomonadota</taxon>
        <taxon>Alphaproteobacteria</taxon>
        <taxon>Rhodospirillales</taxon>
        <taxon>Dongiaceae</taxon>
        <taxon>Hypericibacter</taxon>
    </lineage>
</organism>
<evidence type="ECO:0000313" key="14">
    <source>
        <dbReference type="Proteomes" id="UP000326202"/>
    </source>
</evidence>
<dbReference type="GO" id="GO:0046872">
    <property type="term" value="F:metal ion binding"/>
    <property type="evidence" value="ECO:0007669"/>
    <property type="project" value="UniProtKB-KW"/>
</dbReference>
<evidence type="ECO:0000256" key="1">
    <source>
        <dbReference type="ARBA" id="ARBA00001946"/>
    </source>
</evidence>
<dbReference type="InterPro" id="IPR016064">
    <property type="entry name" value="NAD/diacylglycerol_kinase_sf"/>
</dbReference>
<comment type="cofactor">
    <cofactor evidence="1">
        <name>Mg(2+)</name>
        <dbReference type="ChEBI" id="CHEBI:18420"/>
    </cofactor>
</comment>
<dbReference type="AlphaFoldDB" id="A0A5J6MDN3"/>
<evidence type="ECO:0000256" key="4">
    <source>
        <dbReference type="ARBA" id="ARBA00022723"/>
    </source>
</evidence>
<dbReference type="SUPFAM" id="SSF111331">
    <property type="entry name" value="NAD kinase/diacylglycerol kinase-like"/>
    <property type="match status" value="1"/>
</dbReference>
<dbReference type="GO" id="GO:0008654">
    <property type="term" value="P:phospholipid biosynthetic process"/>
    <property type="evidence" value="ECO:0007669"/>
    <property type="project" value="UniProtKB-KW"/>
</dbReference>
<dbReference type="PANTHER" id="PTHR12358">
    <property type="entry name" value="SPHINGOSINE KINASE"/>
    <property type="match status" value="1"/>
</dbReference>
<evidence type="ECO:0000259" key="12">
    <source>
        <dbReference type="PROSITE" id="PS50146"/>
    </source>
</evidence>
<proteinExistence type="predicted"/>
<dbReference type="Pfam" id="PF00781">
    <property type="entry name" value="DAGK_cat"/>
    <property type="match status" value="1"/>
</dbReference>
<dbReference type="GO" id="GO:0005886">
    <property type="term" value="C:plasma membrane"/>
    <property type="evidence" value="ECO:0007669"/>
    <property type="project" value="TreeGrafter"/>
</dbReference>
<keyword evidence="10" id="KW-0594">Phospholipid biosynthesis</keyword>